<evidence type="ECO:0000256" key="2">
    <source>
        <dbReference type="ARBA" id="ARBA00022553"/>
    </source>
</evidence>
<dbReference type="InterPro" id="IPR011009">
    <property type="entry name" value="Kinase-like_dom_sf"/>
</dbReference>
<feature type="non-terminal residue" evidence="15">
    <location>
        <position position="307"/>
    </location>
</feature>
<evidence type="ECO:0000256" key="4">
    <source>
        <dbReference type="ARBA" id="ARBA00022741"/>
    </source>
</evidence>
<evidence type="ECO:0000256" key="10">
    <source>
        <dbReference type="ARBA" id="ARBA00049014"/>
    </source>
</evidence>
<dbReference type="GO" id="GO:0004674">
    <property type="term" value="F:protein serine/threonine kinase activity"/>
    <property type="evidence" value="ECO:0007669"/>
    <property type="project" value="UniProtKB-KW"/>
</dbReference>
<accession>A0A7R9MNX9</accession>
<evidence type="ECO:0000256" key="13">
    <source>
        <dbReference type="SAM" id="MobiDB-lite"/>
    </source>
</evidence>
<organism evidence="15">
    <name type="scientific">Oppiella nova</name>
    <dbReference type="NCBI Taxonomy" id="334625"/>
    <lineage>
        <taxon>Eukaryota</taxon>
        <taxon>Metazoa</taxon>
        <taxon>Ecdysozoa</taxon>
        <taxon>Arthropoda</taxon>
        <taxon>Chelicerata</taxon>
        <taxon>Arachnida</taxon>
        <taxon>Acari</taxon>
        <taxon>Acariformes</taxon>
        <taxon>Sarcoptiformes</taxon>
        <taxon>Oribatida</taxon>
        <taxon>Brachypylina</taxon>
        <taxon>Oppioidea</taxon>
        <taxon>Oppiidae</taxon>
        <taxon>Oppiella</taxon>
    </lineage>
</organism>
<evidence type="ECO:0000256" key="12">
    <source>
        <dbReference type="ARBA" id="ARBA00051693"/>
    </source>
</evidence>
<sequence>VAVLIGGGLSPGRPGSPSRNVKPIPLNLSQNLQQNPNEENKFNNKNDDQKLNEMFRLNNSVLTVDGEKYLAQDVDLSYIDELGSGSCGHVVKMSHKPSGKVVAVKQMRRSGNKEENKRITMDLDILHVQQMRRSGNKEENKRITMDLDILLACHDCPNIVQCYGYFIKDTEVWICMELMTTCFDKLLKKFKRPIPEPILGKISVAVSVVSLEFAYRCTQLTVDSYVLCPEQTVKALNYLKDIHGVIHRDVKPSNILINENGVVKLCDFGISGRLVDSKAKTRSAGCAAYMAPERIDPPDSANPSYDI</sequence>
<comment type="catalytic activity">
    <reaction evidence="11">
        <text>L-threonyl-[protein] + ATP = O-phospho-L-threonyl-[protein] + ADP + H(+)</text>
        <dbReference type="Rhea" id="RHEA:46608"/>
        <dbReference type="Rhea" id="RHEA-COMP:11060"/>
        <dbReference type="Rhea" id="RHEA-COMP:11605"/>
        <dbReference type="ChEBI" id="CHEBI:15378"/>
        <dbReference type="ChEBI" id="CHEBI:30013"/>
        <dbReference type="ChEBI" id="CHEBI:30616"/>
        <dbReference type="ChEBI" id="CHEBI:61977"/>
        <dbReference type="ChEBI" id="CHEBI:456216"/>
        <dbReference type="EC" id="2.7.12.2"/>
    </reaction>
</comment>
<evidence type="ECO:0000313" key="16">
    <source>
        <dbReference type="Proteomes" id="UP000728032"/>
    </source>
</evidence>
<evidence type="ECO:0000256" key="11">
    <source>
        <dbReference type="ARBA" id="ARBA00049299"/>
    </source>
</evidence>
<dbReference type="Gene3D" id="1.10.510.10">
    <property type="entry name" value="Transferase(Phosphotransferase) domain 1"/>
    <property type="match status" value="1"/>
</dbReference>
<dbReference type="PANTHER" id="PTHR47238">
    <property type="entry name" value="MITOGEN-ACTIVATED PROTEIN KINASE KINASE 5"/>
    <property type="match status" value="1"/>
</dbReference>
<dbReference type="InterPro" id="IPR008271">
    <property type="entry name" value="Ser/Thr_kinase_AS"/>
</dbReference>
<dbReference type="GO" id="GO:0005524">
    <property type="term" value="F:ATP binding"/>
    <property type="evidence" value="ECO:0007669"/>
    <property type="project" value="UniProtKB-KW"/>
</dbReference>
<evidence type="ECO:0000256" key="6">
    <source>
        <dbReference type="ARBA" id="ARBA00022840"/>
    </source>
</evidence>
<keyword evidence="1" id="KW-0723">Serine/threonine-protein kinase</keyword>
<dbReference type="GO" id="GO:0004708">
    <property type="term" value="F:MAP kinase kinase activity"/>
    <property type="evidence" value="ECO:0007669"/>
    <property type="project" value="UniProtKB-EC"/>
</dbReference>
<dbReference type="PROSITE" id="PS50011">
    <property type="entry name" value="PROTEIN_KINASE_DOM"/>
    <property type="match status" value="1"/>
</dbReference>
<dbReference type="FunFam" id="3.30.200.20:FF:000040">
    <property type="entry name" value="Dual specificity mitogen-activated protein kinase kinase"/>
    <property type="match status" value="2"/>
</dbReference>
<dbReference type="GO" id="GO:0043068">
    <property type="term" value="P:positive regulation of programmed cell death"/>
    <property type="evidence" value="ECO:0007669"/>
    <property type="project" value="UniProtKB-ARBA"/>
</dbReference>
<dbReference type="InterPro" id="IPR000719">
    <property type="entry name" value="Prot_kinase_dom"/>
</dbReference>
<evidence type="ECO:0000313" key="15">
    <source>
        <dbReference type="EMBL" id="CAD7663550.1"/>
    </source>
</evidence>
<dbReference type="Gene3D" id="3.30.200.20">
    <property type="entry name" value="Phosphorylase Kinase, domain 1"/>
    <property type="match status" value="2"/>
</dbReference>
<keyword evidence="2" id="KW-0597">Phosphoprotein</keyword>
<dbReference type="EMBL" id="OC947993">
    <property type="protein sequence ID" value="CAD7663550.1"/>
    <property type="molecule type" value="Genomic_DNA"/>
</dbReference>
<dbReference type="PANTHER" id="PTHR47238:SF2">
    <property type="entry name" value="DUAL SPECIFICITY MITOGEN-ACTIVATED PROTEIN KINASE KINASE HEMIPTEROUS"/>
    <property type="match status" value="1"/>
</dbReference>
<protein>
    <recommendedName>
        <fullName evidence="9">mitogen-activated protein kinase kinase</fullName>
        <ecNumber evidence="9">2.7.12.2</ecNumber>
    </recommendedName>
</protein>
<proteinExistence type="inferred from homology"/>
<comment type="similarity">
    <text evidence="8">Belongs to the protein kinase superfamily. STE Ser/Thr protein kinase family. MAP kinase kinase subfamily.</text>
</comment>
<name>A0A7R9MNX9_9ACAR</name>
<evidence type="ECO:0000256" key="8">
    <source>
        <dbReference type="ARBA" id="ARBA00038035"/>
    </source>
</evidence>
<dbReference type="Proteomes" id="UP000728032">
    <property type="component" value="Unassembled WGS sequence"/>
</dbReference>
<dbReference type="Pfam" id="PF00069">
    <property type="entry name" value="Pkinase"/>
    <property type="match status" value="1"/>
</dbReference>
<keyword evidence="4" id="KW-0547">Nucleotide-binding</keyword>
<dbReference type="EC" id="2.7.12.2" evidence="9"/>
<dbReference type="OrthoDB" id="10252354at2759"/>
<comment type="catalytic activity">
    <reaction evidence="10">
        <text>L-seryl-[protein] + ATP = O-phospho-L-seryl-[protein] + ADP + H(+)</text>
        <dbReference type="Rhea" id="RHEA:17989"/>
        <dbReference type="Rhea" id="RHEA-COMP:9863"/>
        <dbReference type="Rhea" id="RHEA-COMP:11604"/>
        <dbReference type="ChEBI" id="CHEBI:15378"/>
        <dbReference type="ChEBI" id="CHEBI:29999"/>
        <dbReference type="ChEBI" id="CHEBI:30616"/>
        <dbReference type="ChEBI" id="CHEBI:83421"/>
        <dbReference type="ChEBI" id="CHEBI:456216"/>
        <dbReference type="EC" id="2.7.12.2"/>
    </reaction>
</comment>
<feature type="compositionally biased region" description="Gly residues" evidence="13">
    <location>
        <begin position="1"/>
        <end position="10"/>
    </location>
</feature>
<feature type="compositionally biased region" description="Low complexity" evidence="13">
    <location>
        <begin position="11"/>
        <end position="22"/>
    </location>
</feature>
<dbReference type="SUPFAM" id="SSF56112">
    <property type="entry name" value="Protein kinase-like (PK-like)"/>
    <property type="match status" value="1"/>
</dbReference>
<dbReference type="GO" id="GO:0010508">
    <property type="term" value="P:positive regulation of autophagy"/>
    <property type="evidence" value="ECO:0007669"/>
    <property type="project" value="UniProtKB-ARBA"/>
</dbReference>
<dbReference type="GO" id="GO:0004713">
    <property type="term" value="F:protein tyrosine kinase activity"/>
    <property type="evidence" value="ECO:0007669"/>
    <property type="project" value="UniProtKB-KW"/>
</dbReference>
<feature type="non-terminal residue" evidence="15">
    <location>
        <position position="1"/>
    </location>
</feature>
<evidence type="ECO:0000256" key="1">
    <source>
        <dbReference type="ARBA" id="ARBA00022527"/>
    </source>
</evidence>
<reference evidence="15" key="1">
    <citation type="submission" date="2020-11" db="EMBL/GenBank/DDBJ databases">
        <authorList>
            <person name="Tran Van P."/>
        </authorList>
    </citation>
    <scope>NUCLEOTIDE SEQUENCE</scope>
</reference>
<comment type="catalytic activity">
    <reaction evidence="12">
        <text>L-tyrosyl-[protein] + ATP = O-phospho-L-tyrosyl-[protein] + ADP + H(+)</text>
        <dbReference type="Rhea" id="RHEA:10596"/>
        <dbReference type="Rhea" id="RHEA-COMP:10136"/>
        <dbReference type="Rhea" id="RHEA-COMP:20101"/>
        <dbReference type="ChEBI" id="CHEBI:15378"/>
        <dbReference type="ChEBI" id="CHEBI:30616"/>
        <dbReference type="ChEBI" id="CHEBI:46858"/>
        <dbReference type="ChEBI" id="CHEBI:61978"/>
        <dbReference type="ChEBI" id="CHEBI:456216"/>
        <dbReference type="EC" id="2.7.12.2"/>
    </reaction>
</comment>
<feature type="domain" description="Protein kinase" evidence="14">
    <location>
        <begin position="76"/>
        <end position="307"/>
    </location>
</feature>
<feature type="region of interest" description="Disordered" evidence="13">
    <location>
        <begin position="1"/>
        <end position="22"/>
    </location>
</feature>
<dbReference type="SMART" id="SM00220">
    <property type="entry name" value="S_TKc"/>
    <property type="match status" value="1"/>
</dbReference>
<keyword evidence="6" id="KW-0067">ATP-binding</keyword>
<dbReference type="AlphaFoldDB" id="A0A7R9MNX9"/>
<dbReference type="PROSITE" id="PS00108">
    <property type="entry name" value="PROTEIN_KINASE_ST"/>
    <property type="match status" value="1"/>
</dbReference>
<evidence type="ECO:0000256" key="9">
    <source>
        <dbReference type="ARBA" id="ARBA00038999"/>
    </source>
</evidence>
<keyword evidence="7" id="KW-0829">Tyrosine-protein kinase</keyword>
<evidence type="ECO:0000256" key="5">
    <source>
        <dbReference type="ARBA" id="ARBA00022777"/>
    </source>
</evidence>
<evidence type="ECO:0000259" key="14">
    <source>
        <dbReference type="PROSITE" id="PS50011"/>
    </source>
</evidence>
<keyword evidence="5" id="KW-0418">Kinase</keyword>
<dbReference type="InterPro" id="IPR052468">
    <property type="entry name" value="Dual_spec_MAPK_kinase"/>
</dbReference>
<dbReference type="EMBL" id="CAJPVJ010033168">
    <property type="protein sequence ID" value="CAG2180687.1"/>
    <property type="molecule type" value="Genomic_DNA"/>
</dbReference>
<keyword evidence="3" id="KW-0808">Transferase</keyword>
<evidence type="ECO:0000256" key="3">
    <source>
        <dbReference type="ARBA" id="ARBA00022679"/>
    </source>
</evidence>
<keyword evidence="16" id="KW-1185">Reference proteome</keyword>
<gene>
    <name evidence="15" type="ORF">ONB1V03_LOCUS20108</name>
</gene>
<dbReference type="GO" id="GO:0006950">
    <property type="term" value="P:response to stress"/>
    <property type="evidence" value="ECO:0007669"/>
    <property type="project" value="UniProtKB-ARBA"/>
</dbReference>
<evidence type="ECO:0000256" key="7">
    <source>
        <dbReference type="ARBA" id="ARBA00023137"/>
    </source>
</evidence>